<dbReference type="AlphaFoldDB" id="A0A918AAX5"/>
<gene>
    <name evidence="2" type="ORF">GCM10012278_67910</name>
</gene>
<dbReference type="EMBL" id="BMNK01000015">
    <property type="protein sequence ID" value="GGP13976.1"/>
    <property type="molecule type" value="Genomic_DNA"/>
</dbReference>
<keyword evidence="1" id="KW-0732">Signal</keyword>
<dbReference type="InterPro" id="IPR006311">
    <property type="entry name" value="TAT_signal"/>
</dbReference>
<name>A0A918AAX5_9ACTN</name>
<reference evidence="2" key="2">
    <citation type="submission" date="2020-09" db="EMBL/GenBank/DDBJ databases">
        <authorList>
            <person name="Sun Q."/>
            <person name="Zhou Y."/>
        </authorList>
    </citation>
    <scope>NUCLEOTIDE SEQUENCE</scope>
    <source>
        <strain evidence="2">CGMCC 4.7430</strain>
    </source>
</reference>
<feature type="signal peptide" evidence="1">
    <location>
        <begin position="1"/>
        <end position="19"/>
    </location>
</feature>
<dbReference type="Proteomes" id="UP000660745">
    <property type="component" value="Unassembled WGS sequence"/>
</dbReference>
<proteinExistence type="predicted"/>
<dbReference type="RefSeq" id="WP_189142847.1">
    <property type="nucleotide sequence ID" value="NZ_BMNK01000015.1"/>
</dbReference>
<evidence type="ECO:0000256" key="1">
    <source>
        <dbReference type="SAM" id="SignalP"/>
    </source>
</evidence>
<protein>
    <submittedName>
        <fullName evidence="2">Uncharacterized protein</fullName>
    </submittedName>
</protein>
<feature type="chain" id="PRO_5038999792" evidence="1">
    <location>
        <begin position="20"/>
        <end position="164"/>
    </location>
</feature>
<comment type="caution">
    <text evidence="2">The sequence shown here is derived from an EMBL/GenBank/DDBJ whole genome shotgun (WGS) entry which is preliminary data.</text>
</comment>
<evidence type="ECO:0000313" key="3">
    <source>
        <dbReference type="Proteomes" id="UP000660745"/>
    </source>
</evidence>
<organism evidence="2 3">
    <name type="scientific">Nonomuraea glycinis</name>
    <dbReference type="NCBI Taxonomy" id="2047744"/>
    <lineage>
        <taxon>Bacteria</taxon>
        <taxon>Bacillati</taxon>
        <taxon>Actinomycetota</taxon>
        <taxon>Actinomycetes</taxon>
        <taxon>Streptosporangiales</taxon>
        <taxon>Streptosporangiaceae</taxon>
        <taxon>Nonomuraea</taxon>
    </lineage>
</organism>
<accession>A0A918AAX5</accession>
<reference evidence="2" key="1">
    <citation type="journal article" date="2014" name="Int. J. Syst. Evol. Microbiol.">
        <title>Complete genome sequence of Corynebacterium casei LMG S-19264T (=DSM 44701T), isolated from a smear-ripened cheese.</title>
        <authorList>
            <consortium name="US DOE Joint Genome Institute (JGI-PGF)"/>
            <person name="Walter F."/>
            <person name="Albersmeier A."/>
            <person name="Kalinowski J."/>
            <person name="Ruckert C."/>
        </authorList>
    </citation>
    <scope>NUCLEOTIDE SEQUENCE</scope>
    <source>
        <strain evidence="2">CGMCC 4.7430</strain>
    </source>
</reference>
<keyword evidence="3" id="KW-1185">Reference proteome</keyword>
<dbReference type="PROSITE" id="PS51318">
    <property type="entry name" value="TAT"/>
    <property type="match status" value="1"/>
</dbReference>
<evidence type="ECO:0000313" key="2">
    <source>
        <dbReference type="EMBL" id="GGP13976.1"/>
    </source>
</evidence>
<sequence length="164" mass="18315">MRRSIRTLLTLAAATAATAVVVAAPAAASTDPDPQPLVAGPTVQSWGPHYSSNFRAKAEGTTRVHWNPSHTSNNVRVQGRLYDLDFRTLAQGGKCAFVQIRVHHIYQPNWKWDNGQSYKLCNAGTVKHFTSWNHNVDKVRIRVSQVGQYSDNVVRQGDWHQVNI</sequence>